<protein>
    <submittedName>
        <fullName evidence="5">DNA-binding transcriptional regulator, MarR family</fullName>
    </submittedName>
</protein>
<evidence type="ECO:0000256" key="2">
    <source>
        <dbReference type="ARBA" id="ARBA00023125"/>
    </source>
</evidence>
<dbReference type="InterPro" id="IPR036390">
    <property type="entry name" value="WH_DNA-bd_sf"/>
</dbReference>
<dbReference type="InterPro" id="IPR000835">
    <property type="entry name" value="HTH_MarR-typ"/>
</dbReference>
<name>A0A154KUC0_9PROT</name>
<dbReference type="PROSITE" id="PS50995">
    <property type="entry name" value="HTH_MARR_2"/>
    <property type="match status" value="1"/>
</dbReference>
<dbReference type="InterPro" id="IPR039422">
    <property type="entry name" value="MarR/SlyA-like"/>
</dbReference>
<keyword evidence="1" id="KW-0805">Transcription regulation</keyword>
<dbReference type="GO" id="GO:0003700">
    <property type="term" value="F:DNA-binding transcription factor activity"/>
    <property type="evidence" value="ECO:0007669"/>
    <property type="project" value="InterPro"/>
</dbReference>
<dbReference type="GO" id="GO:0006950">
    <property type="term" value="P:response to stress"/>
    <property type="evidence" value="ECO:0007669"/>
    <property type="project" value="TreeGrafter"/>
</dbReference>
<dbReference type="PROSITE" id="PS01117">
    <property type="entry name" value="HTH_MARR_1"/>
    <property type="match status" value="1"/>
</dbReference>
<evidence type="ECO:0000256" key="3">
    <source>
        <dbReference type="ARBA" id="ARBA00023163"/>
    </source>
</evidence>
<proteinExistence type="predicted"/>
<accession>A0A154KUC0</accession>
<dbReference type="PANTHER" id="PTHR33164:SF102">
    <property type="entry name" value="TRANSCRIPTIONAL REGULATORY PROTEIN"/>
    <property type="match status" value="1"/>
</dbReference>
<organism evidence="5 6">
    <name type="scientific">Thalassospira xiamenensis</name>
    <dbReference type="NCBI Taxonomy" id="220697"/>
    <lineage>
        <taxon>Bacteria</taxon>
        <taxon>Pseudomonadati</taxon>
        <taxon>Pseudomonadota</taxon>
        <taxon>Alphaproteobacteria</taxon>
        <taxon>Rhodospirillales</taxon>
        <taxon>Thalassospiraceae</taxon>
        <taxon>Thalassospira</taxon>
    </lineage>
</organism>
<evidence type="ECO:0000313" key="5">
    <source>
        <dbReference type="EMBL" id="SOB92293.1"/>
    </source>
</evidence>
<dbReference type="Pfam" id="PF12802">
    <property type="entry name" value="MarR_2"/>
    <property type="match status" value="1"/>
</dbReference>
<dbReference type="Gene3D" id="1.10.10.10">
    <property type="entry name" value="Winged helix-like DNA-binding domain superfamily/Winged helix DNA-binding domain"/>
    <property type="match status" value="1"/>
</dbReference>
<dbReference type="Proteomes" id="UP000219068">
    <property type="component" value="Unassembled WGS sequence"/>
</dbReference>
<keyword evidence="2 5" id="KW-0238">DNA-binding</keyword>
<keyword evidence="3" id="KW-0804">Transcription</keyword>
<evidence type="ECO:0000259" key="4">
    <source>
        <dbReference type="PROSITE" id="PS50995"/>
    </source>
</evidence>
<dbReference type="InterPro" id="IPR023187">
    <property type="entry name" value="Tscrpt_reg_MarR-type_CS"/>
</dbReference>
<dbReference type="SUPFAM" id="SSF46785">
    <property type="entry name" value="Winged helix' DNA-binding domain"/>
    <property type="match status" value="1"/>
</dbReference>
<dbReference type="InterPro" id="IPR036388">
    <property type="entry name" value="WH-like_DNA-bd_sf"/>
</dbReference>
<sequence length="166" mass="19387">MTVTHLELANTVERIYRRFADLLRVDLIRLGKDDISPAQVALLFTIGDDELSVRDLLDRGHYMGSNASYNLKQLAESGYVERHVMARDRRSARIKLTRKGHELCESLHEFHEEYHNALTNDLQDQQEMETALRTLRRLEEFWTQTLRYGGVPVTSAVMTQELRSRR</sequence>
<dbReference type="EMBL" id="OBMM01000001">
    <property type="protein sequence ID" value="SOB92293.1"/>
    <property type="molecule type" value="Genomic_DNA"/>
</dbReference>
<gene>
    <name evidence="5" type="ORF">SAMN05428964_101571</name>
</gene>
<reference evidence="5 6" key="1">
    <citation type="submission" date="2017-08" db="EMBL/GenBank/DDBJ databases">
        <authorList>
            <person name="de Groot N.N."/>
        </authorList>
    </citation>
    <scope>NUCLEOTIDE SEQUENCE [LARGE SCALE GENOMIC DNA]</scope>
    <source>
        <strain evidence="5 6">USBA 78</strain>
    </source>
</reference>
<evidence type="ECO:0000313" key="6">
    <source>
        <dbReference type="Proteomes" id="UP000219068"/>
    </source>
</evidence>
<dbReference type="GO" id="GO:0003677">
    <property type="term" value="F:DNA binding"/>
    <property type="evidence" value="ECO:0007669"/>
    <property type="project" value="UniProtKB-KW"/>
</dbReference>
<dbReference type="AlphaFoldDB" id="A0A154KUC0"/>
<dbReference type="PANTHER" id="PTHR33164">
    <property type="entry name" value="TRANSCRIPTIONAL REGULATOR, MARR FAMILY"/>
    <property type="match status" value="1"/>
</dbReference>
<dbReference type="RefSeq" id="WP_062949235.1">
    <property type="nucleotide sequence ID" value="NZ_JALLPZ010000001.1"/>
</dbReference>
<feature type="domain" description="HTH marR-type" evidence="4">
    <location>
        <begin position="5"/>
        <end position="140"/>
    </location>
</feature>
<evidence type="ECO:0000256" key="1">
    <source>
        <dbReference type="ARBA" id="ARBA00023015"/>
    </source>
</evidence>
<dbReference type="SMART" id="SM00347">
    <property type="entry name" value="HTH_MARR"/>
    <property type="match status" value="1"/>
</dbReference>